<name>A0A2Z6Q7D4_9GLOM</name>
<dbReference type="EMBL" id="BEXD01000285">
    <property type="protein sequence ID" value="GBB86087.1"/>
    <property type="molecule type" value="Genomic_DNA"/>
</dbReference>
<proteinExistence type="predicted"/>
<dbReference type="AlphaFoldDB" id="A0A2Z6Q7D4"/>
<organism evidence="1 3">
    <name type="scientific">Rhizophagus clarus</name>
    <dbReference type="NCBI Taxonomy" id="94130"/>
    <lineage>
        <taxon>Eukaryota</taxon>
        <taxon>Fungi</taxon>
        <taxon>Fungi incertae sedis</taxon>
        <taxon>Mucoromycota</taxon>
        <taxon>Glomeromycotina</taxon>
        <taxon>Glomeromycetes</taxon>
        <taxon>Glomerales</taxon>
        <taxon>Glomeraceae</taxon>
        <taxon>Rhizophagus</taxon>
    </lineage>
</organism>
<evidence type="ECO:0000313" key="3">
    <source>
        <dbReference type="Proteomes" id="UP000247702"/>
    </source>
</evidence>
<keyword evidence="3" id="KW-1185">Reference proteome</keyword>
<evidence type="ECO:0000313" key="2">
    <source>
        <dbReference type="EMBL" id="GES94382.1"/>
    </source>
</evidence>
<dbReference type="Proteomes" id="UP000615446">
    <property type="component" value="Unassembled WGS sequence"/>
</dbReference>
<sequence length="173" mass="21331">MTQYNRRDKSWTKSKEKRRTLSYKKKFWSEMFDIVQSNNIRLELEISRNKKRIEDLNMKFNNVTNNYQKSIEIINEWKKLFYNQIKATEKWEKKYYRYVEYIKEFLKEFIKNNCQGTASAPHIKIFWDGECVEVVEENVIVLLINITSEIEHEELHYFMLSYIHNEKKLCLFE</sequence>
<dbReference type="Proteomes" id="UP000247702">
    <property type="component" value="Unassembled WGS sequence"/>
</dbReference>
<reference evidence="2" key="2">
    <citation type="submission" date="2019-10" db="EMBL/GenBank/DDBJ databases">
        <title>Conservation and host-specific expression of non-tandemly repeated heterogenous ribosome RNA gene in arbuscular mycorrhizal fungi.</title>
        <authorList>
            <person name="Maeda T."/>
            <person name="Kobayashi Y."/>
            <person name="Nakagawa T."/>
            <person name="Ezawa T."/>
            <person name="Yamaguchi K."/>
            <person name="Bino T."/>
            <person name="Nishimoto Y."/>
            <person name="Shigenobu S."/>
            <person name="Kawaguchi M."/>
        </authorList>
    </citation>
    <scope>NUCLEOTIDE SEQUENCE</scope>
    <source>
        <strain evidence="2">HR1</strain>
    </source>
</reference>
<gene>
    <name evidence="2" type="ORF">RCL2_002111700</name>
    <name evidence="1" type="ORF">RclHR1_12540003</name>
</gene>
<reference evidence="1 3" key="1">
    <citation type="submission" date="2017-11" db="EMBL/GenBank/DDBJ databases">
        <title>The genome of Rhizophagus clarus HR1 reveals common genetic basis of auxotrophy among arbuscular mycorrhizal fungi.</title>
        <authorList>
            <person name="Kobayashi Y."/>
        </authorList>
    </citation>
    <scope>NUCLEOTIDE SEQUENCE [LARGE SCALE GENOMIC DNA]</scope>
    <source>
        <strain evidence="1 3">HR1</strain>
    </source>
</reference>
<dbReference type="EMBL" id="BLAL01000236">
    <property type="protein sequence ID" value="GES94382.1"/>
    <property type="molecule type" value="Genomic_DNA"/>
</dbReference>
<comment type="caution">
    <text evidence="1">The sequence shown here is derived from an EMBL/GenBank/DDBJ whole genome shotgun (WGS) entry which is preliminary data.</text>
</comment>
<evidence type="ECO:0000313" key="1">
    <source>
        <dbReference type="EMBL" id="GBB86087.1"/>
    </source>
</evidence>
<protein>
    <submittedName>
        <fullName evidence="1">Uncharacterized protein</fullName>
    </submittedName>
</protein>
<dbReference type="OrthoDB" id="2400538at2759"/>
<accession>A0A2Z6Q7D4</accession>